<evidence type="ECO:0000313" key="2">
    <source>
        <dbReference type="EMBL" id="GGF19869.1"/>
    </source>
</evidence>
<proteinExistence type="predicted"/>
<dbReference type="AlphaFoldDB" id="A0A917B326"/>
<name>A0A917B326_HALAA</name>
<keyword evidence="1" id="KW-1133">Transmembrane helix</keyword>
<protein>
    <submittedName>
        <fullName evidence="2">Uncharacterized protein</fullName>
    </submittedName>
</protein>
<dbReference type="EMBL" id="BMEL01000002">
    <property type="protein sequence ID" value="GGF19869.1"/>
    <property type="molecule type" value="Genomic_DNA"/>
</dbReference>
<reference evidence="2" key="1">
    <citation type="journal article" date="2014" name="Int. J. Syst. Evol. Microbiol.">
        <title>Complete genome sequence of Corynebacterium casei LMG S-19264T (=DSM 44701T), isolated from a smear-ripened cheese.</title>
        <authorList>
            <consortium name="US DOE Joint Genome Institute (JGI-PGF)"/>
            <person name="Walter F."/>
            <person name="Albersmeier A."/>
            <person name="Kalinowski J."/>
            <person name="Ruckert C."/>
        </authorList>
    </citation>
    <scope>NUCLEOTIDE SEQUENCE</scope>
    <source>
        <strain evidence="2">CGMCC 1.12153</strain>
    </source>
</reference>
<organism evidence="2 3">
    <name type="scientific">Halobacillus andaensis</name>
    <dbReference type="NCBI Taxonomy" id="1176239"/>
    <lineage>
        <taxon>Bacteria</taxon>
        <taxon>Bacillati</taxon>
        <taxon>Bacillota</taxon>
        <taxon>Bacilli</taxon>
        <taxon>Bacillales</taxon>
        <taxon>Bacillaceae</taxon>
        <taxon>Halobacillus</taxon>
    </lineage>
</organism>
<keyword evidence="3" id="KW-1185">Reference proteome</keyword>
<sequence length="65" mass="7484">MKNAGLFFGLLLTGLFGGQFIIRLLRDGDFYYIEFGIGLVGLILLISSLFSKRTMKEVYRNERNF</sequence>
<dbReference type="RefSeq" id="WP_188377184.1">
    <property type="nucleotide sequence ID" value="NZ_BMEL01000002.1"/>
</dbReference>
<evidence type="ECO:0000256" key="1">
    <source>
        <dbReference type="SAM" id="Phobius"/>
    </source>
</evidence>
<reference evidence="2" key="2">
    <citation type="submission" date="2020-09" db="EMBL/GenBank/DDBJ databases">
        <authorList>
            <person name="Sun Q."/>
            <person name="Zhou Y."/>
        </authorList>
    </citation>
    <scope>NUCLEOTIDE SEQUENCE</scope>
    <source>
        <strain evidence="2">CGMCC 1.12153</strain>
    </source>
</reference>
<evidence type="ECO:0000313" key="3">
    <source>
        <dbReference type="Proteomes" id="UP000660110"/>
    </source>
</evidence>
<dbReference type="Proteomes" id="UP000660110">
    <property type="component" value="Unassembled WGS sequence"/>
</dbReference>
<keyword evidence="1" id="KW-0472">Membrane</keyword>
<accession>A0A917B326</accession>
<keyword evidence="1" id="KW-0812">Transmembrane</keyword>
<comment type="caution">
    <text evidence="2">The sequence shown here is derived from an EMBL/GenBank/DDBJ whole genome shotgun (WGS) entry which is preliminary data.</text>
</comment>
<feature type="transmembrane region" description="Helical" evidence="1">
    <location>
        <begin position="30"/>
        <end position="50"/>
    </location>
</feature>
<gene>
    <name evidence="2" type="ORF">GCM10010954_18310</name>
</gene>